<organism evidence="1 2">
    <name type="scientific">Chitinophaga silvatica</name>
    <dbReference type="NCBI Taxonomy" id="2282649"/>
    <lineage>
        <taxon>Bacteria</taxon>
        <taxon>Pseudomonadati</taxon>
        <taxon>Bacteroidota</taxon>
        <taxon>Chitinophagia</taxon>
        <taxon>Chitinophagales</taxon>
        <taxon>Chitinophagaceae</taxon>
        <taxon>Chitinophaga</taxon>
    </lineage>
</organism>
<dbReference type="InterPro" id="IPR014710">
    <property type="entry name" value="RmlC-like_jellyroll"/>
</dbReference>
<accession>A0A3E1YAR9</accession>
<name>A0A3E1YAR9_9BACT</name>
<evidence type="ECO:0000313" key="1">
    <source>
        <dbReference type="EMBL" id="RFS22571.1"/>
    </source>
</evidence>
<dbReference type="Gene3D" id="2.60.120.10">
    <property type="entry name" value="Jelly Rolls"/>
    <property type="match status" value="1"/>
</dbReference>
<gene>
    <name evidence="1" type="ORF">DVR12_12270</name>
</gene>
<proteinExistence type="predicted"/>
<dbReference type="RefSeq" id="WP_116975965.1">
    <property type="nucleotide sequence ID" value="NZ_QPMM01000006.1"/>
</dbReference>
<dbReference type="AlphaFoldDB" id="A0A3E1YAR9"/>
<dbReference type="OrthoDB" id="72027at2"/>
<sequence>MKETITNPLIKNQVTFIRTARETAGAFTEIEIVLSPGASTLFYYPKFFTETFTILGGELHIEMAGKQPIILYSGTNFKIPPQQLHRFYNPASVAVTFRITVAPGAPGLENALRIICGLVGERLDRGIDAKAGIIPIAIVSQMSGLYFPGTLRLLPSILQLLAKIGKHRGIDKELRTRYCAN</sequence>
<comment type="caution">
    <text evidence="1">The sequence shown here is derived from an EMBL/GenBank/DDBJ whole genome shotgun (WGS) entry which is preliminary data.</text>
</comment>
<dbReference type="Proteomes" id="UP000260644">
    <property type="component" value="Unassembled WGS sequence"/>
</dbReference>
<keyword evidence="2" id="KW-1185">Reference proteome</keyword>
<dbReference type="EMBL" id="QPMM01000006">
    <property type="protein sequence ID" value="RFS22571.1"/>
    <property type="molecule type" value="Genomic_DNA"/>
</dbReference>
<protein>
    <recommendedName>
        <fullName evidence="3">Cupin domain-containing protein</fullName>
    </recommendedName>
</protein>
<reference evidence="1 2" key="1">
    <citation type="submission" date="2018-07" db="EMBL/GenBank/DDBJ databases">
        <title>Chitinophaga K2CV101002-2 sp. nov., isolated from a monsoon evergreen broad-leaved forest soil.</title>
        <authorList>
            <person name="Lv Y."/>
        </authorList>
    </citation>
    <scope>NUCLEOTIDE SEQUENCE [LARGE SCALE GENOMIC DNA]</scope>
    <source>
        <strain evidence="1 2">GDMCC 1.1288</strain>
    </source>
</reference>
<dbReference type="SUPFAM" id="SSF51182">
    <property type="entry name" value="RmlC-like cupins"/>
    <property type="match status" value="1"/>
</dbReference>
<evidence type="ECO:0000313" key="2">
    <source>
        <dbReference type="Proteomes" id="UP000260644"/>
    </source>
</evidence>
<dbReference type="InterPro" id="IPR011051">
    <property type="entry name" value="RmlC_Cupin_sf"/>
</dbReference>
<evidence type="ECO:0008006" key="3">
    <source>
        <dbReference type="Google" id="ProtNLM"/>
    </source>
</evidence>